<reference evidence="3" key="1">
    <citation type="journal article" date="2023" name="Mol. Phylogenet. Evol.">
        <title>Genome-scale phylogeny and comparative genomics of the fungal order Sordariales.</title>
        <authorList>
            <person name="Hensen N."/>
            <person name="Bonometti L."/>
            <person name="Westerberg I."/>
            <person name="Brannstrom I.O."/>
            <person name="Guillou S."/>
            <person name="Cros-Aarteil S."/>
            <person name="Calhoun S."/>
            <person name="Haridas S."/>
            <person name="Kuo A."/>
            <person name="Mondo S."/>
            <person name="Pangilinan J."/>
            <person name="Riley R."/>
            <person name="LaButti K."/>
            <person name="Andreopoulos B."/>
            <person name="Lipzen A."/>
            <person name="Chen C."/>
            <person name="Yan M."/>
            <person name="Daum C."/>
            <person name="Ng V."/>
            <person name="Clum A."/>
            <person name="Steindorff A."/>
            <person name="Ohm R.A."/>
            <person name="Martin F."/>
            <person name="Silar P."/>
            <person name="Natvig D.O."/>
            <person name="Lalanne C."/>
            <person name="Gautier V."/>
            <person name="Ament-Velasquez S.L."/>
            <person name="Kruys A."/>
            <person name="Hutchinson M.I."/>
            <person name="Powell A.J."/>
            <person name="Barry K."/>
            <person name="Miller A.N."/>
            <person name="Grigoriev I.V."/>
            <person name="Debuchy R."/>
            <person name="Gladieux P."/>
            <person name="Hiltunen Thoren M."/>
            <person name="Johannesson H."/>
        </authorList>
    </citation>
    <scope>NUCLEOTIDE SEQUENCE</scope>
    <source>
        <strain evidence="3">CBS 333.67</strain>
    </source>
</reference>
<feature type="chain" id="PRO_5042579833" evidence="2">
    <location>
        <begin position="22"/>
        <end position="206"/>
    </location>
</feature>
<dbReference type="Proteomes" id="UP001273166">
    <property type="component" value="Unassembled WGS sequence"/>
</dbReference>
<protein>
    <submittedName>
        <fullName evidence="3">Uncharacterized protein</fullName>
    </submittedName>
</protein>
<proteinExistence type="predicted"/>
<feature type="signal peptide" evidence="2">
    <location>
        <begin position="1"/>
        <end position="21"/>
    </location>
</feature>
<sequence>MDLLIRLLVLSLALAPVPISCSPAELPEPPAPAAVNVPLTSAPPPAAVVERREALDIGPPPPPPGNIDFQPVPPSNKGCTTTVTETYGFPCEWNGTLTTYPAGTTTQFRQVNCNGCDAVYVSKSWYYCPNQKINATRAMDVPSTYWSTICRPSTAAALRDRDPQQQQQQQTAARPTAVPESGAYQTAMVPGPDRPVVVAALPTPSA</sequence>
<evidence type="ECO:0000313" key="3">
    <source>
        <dbReference type="EMBL" id="KAK3306371.1"/>
    </source>
</evidence>
<reference evidence="3" key="2">
    <citation type="submission" date="2023-06" db="EMBL/GenBank/DDBJ databases">
        <authorList>
            <consortium name="Lawrence Berkeley National Laboratory"/>
            <person name="Mondo S.J."/>
            <person name="Hensen N."/>
            <person name="Bonometti L."/>
            <person name="Westerberg I."/>
            <person name="Brannstrom I.O."/>
            <person name="Guillou S."/>
            <person name="Cros-Aarteil S."/>
            <person name="Calhoun S."/>
            <person name="Haridas S."/>
            <person name="Kuo A."/>
            <person name="Pangilinan J."/>
            <person name="Riley R."/>
            <person name="Labutti K."/>
            <person name="Andreopoulos B."/>
            <person name="Lipzen A."/>
            <person name="Chen C."/>
            <person name="Yanf M."/>
            <person name="Daum C."/>
            <person name="Ng V."/>
            <person name="Clum A."/>
            <person name="Steindorff A."/>
            <person name="Ohm R."/>
            <person name="Martin F."/>
            <person name="Silar P."/>
            <person name="Natvig D."/>
            <person name="Lalanne C."/>
            <person name="Gautier V."/>
            <person name="Ament-Velasquez S.L."/>
            <person name="Kruys A."/>
            <person name="Hutchinson M.I."/>
            <person name="Powell A.J."/>
            <person name="Barry K."/>
            <person name="Miller A.N."/>
            <person name="Grigoriev I.V."/>
            <person name="Debuchy R."/>
            <person name="Gladieux P."/>
            <person name="Thoren M.H."/>
            <person name="Johannesson H."/>
        </authorList>
    </citation>
    <scope>NUCLEOTIDE SEQUENCE</scope>
    <source>
        <strain evidence="3">CBS 333.67</strain>
    </source>
</reference>
<name>A0AAJ0GUE4_9PEZI</name>
<gene>
    <name evidence="3" type="ORF">B0T15DRAFT_491922</name>
</gene>
<feature type="compositionally biased region" description="Low complexity" evidence="1">
    <location>
        <begin position="164"/>
        <end position="177"/>
    </location>
</feature>
<evidence type="ECO:0000256" key="2">
    <source>
        <dbReference type="SAM" id="SignalP"/>
    </source>
</evidence>
<dbReference type="EMBL" id="JAUDZG010000003">
    <property type="protein sequence ID" value="KAK3306371.1"/>
    <property type="molecule type" value="Genomic_DNA"/>
</dbReference>
<organism evidence="3 4">
    <name type="scientific">Chaetomium strumarium</name>
    <dbReference type="NCBI Taxonomy" id="1170767"/>
    <lineage>
        <taxon>Eukaryota</taxon>
        <taxon>Fungi</taxon>
        <taxon>Dikarya</taxon>
        <taxon>Ascomycota</taxon>
        <taxon>Pezizomycotina</taxon>
        <taxon>Sordariomycetes</taxon>
        <taxon>Sordariomycetidae</taxon>
        <taxon>Sordariales</taxon>
        <taxon>Chaetomiaceae</taxon>
        <taxon>Chaetomium</taxon>
    </lineage>
</organism>
<keyword evidence="2" id="KW-0732">Signal</keyword>
<evidence type="ECO:0000313" key="4">
    <source>
        <dbReference type="Proteomes" id="UP001273166"/>
    </source>
</evidence>
<dbReference type="RefSeq" id="XP_062722151.1">
    <property type="nucleotide sequence ID" value="XM_062866817.1"/>
</dbReference>
<comment type="caution">
    <text evidence="3">The sequence shown here is derived from an EMBL/GenBank/DDBJ whole genome shotgun (WGS) entry which is preliminary data.</text>
</comment>
<dbReference type="AlphaFoldDB" id="A0AAJ0GUE4"/>
<dbReference type="GeneID" id="87885646"/>
<keyword evidence="4" id="KW-1185">Reference proteome</keyword>
<evidence type="ECO:0000256" key="1">
    <source>
        <dbReference type="SAM" id="MobiDB-lite"/>
    </source>
</evidence>
<feature type="region of interest" description="Disordered" evidence="1">
    <location>
        <begin position="159"/>
        <end position="206"/>
    </location>
</feature>
<accession>A0AAJ0GUE4</accession>